<reference evidence="11" key="1">
    <citation type="submission" date="2022-11" db="UniProtKB">
        <authorList>
            <consortium name="EnsemblMetazoa"/>
        </authorList>
    </citation>
    <scope>IDENTIFICATION</scope>
</reference>
<dbReference type="OrthoDB" id="536948at2759"/>
<keyword evidence="1 7" id="KW-0732">Signal</keyword>
<feature type="region of interest" description="Disordered" evidence="5">
    <location>
        <begin position="399"/>
        <end position="440"/>
    </location>
</feature>
<dbReference type="RefSeq" id="XP_038056999.1">
    <property type="nucleotide sequence ID" value="XM_038201071.1"/>
</dbReference>
<dbReference type="InterPro" id="IPR035976">
    <property type="entry name" value="Sushi/SCR/CCP_sf"/>
</dbReference>
<evidence type="ECO:0000259" key="8">
    <source>
        <dbReference type="PROSITE" id="PS50287"/>
    </source>
</evidence>
<feature type="domain" description="WSC" evidence="10">
    <location>
        <begin position="134"/>
        <end position="225"/>
    </location>
</feature>
<feature type="region of interest" description="Disordered" evidence="5">
    <location>
        <begin position="588"/>
        <end position="615"/>
    </location>
</feature>
<dbReference type="PANTHER" id="PTHR48071:SF18">
    <property type="entry name" value="DELETED IN MALIGNANT BRAIN TUMORS 1 PROTEIN-RELATED"/>
    <property type="match status" value="1"/>
</dbReference>
<evidence type="ECO:0000259" key="9">
    <source>
        <dbReference type="PROSITE" id="PS50923"/>
    </source>
</evidence>
<proteinExistence type="predicted"/>
<dbReference type="PROSITE" id="PS50287">
    <property type="entry name" value="SRCR_2"/>
    <property type="match status" value="1"/>
</dbReference>
<evidence type="ECO:0000256" key="6">
    <source>
        <dbReference type="SAM" id="Phobius"/>
    </source>
</evidence>
<evidence type="ECO:0000313" key="12">
    <source>
        <dbReference type="Proteomes" id="UP000887568"/>
    </source>
</evidence>
<evidence type="ECO:0000256" key="4">
    <source>
        <dbReference type="PROSITE-ProRule" id="PRU00302"/>
    </source>
</evidence>
<dbReference type="EnsemblMetazoa" id="XM_038201071.1">
    <property type="protein sequence ID" value="XP_038056999.1"/>
    <property type="gene ID" value="LOC119728725"/>
</dbReference>
<dbReference type="CDD" id="cd00033">
    <property type="entry name" value="CCP"/>
    <property type="match status" value="1"/>
</dbReference>
<dbReference type="Proteomes" id="UP000887568">
    <property type="component" value="Unplaced"/>
</dbReference>
<keyword evidence="2 3" id="KW-1015">Disulfide bond</keyword>
<dbReference type="Pfam" id="PF00084">
    <property type="entry name" value="Sushi"/>
    <property type="match status" value="2"/>
</dbReference>
<keyword evidence="4" id="KW-0768">Sushi</keyword>
<protein>
    <submittedName>
        <fullName evidence="11">Uncharacterized protein</fullName>
    </submittedName>
</protein>
<comment type="caution">
    <text evidence="3">Lacks conserved residue(s) required for the propagation of feature annotation.</text>
</comment>
<evidence type="ECO:0000256" key="3">
    <source>
        <dbReference type="PROSITE-ProRule" id="PRU00196"/>
    </source>
</evidence>
<keyword evidence="12" id="KW-1185">Reference proteome</keyword>
<feature type="signal peptide" evidence="7">
    <location>
        <begin position="1"/>
        <end position="24"/>
    </location>
</feature>
<evidence type="ECO:0000256" key="7">
    <source>
        <dbReference type="SAM" id="SignalP"/>
    </source>
</evidence>
<feature type="domain" description="Sushi" evidence="9">
    <location>
        <begin position="335"/>
        <end position="395"/>
    </location>
</feature>
<feature type="compositionally biased region" description="Polar residues" evidence="5">
    <location>
        <begin position="406"/>
        <end position="431"/>
    </location>
</feature>
<feature type="chain" id="PRO_5037295067" evidence="7">
    <location>
        <begin position="25"/>
        <end position="746"/>
    </location>
</feature>
<dbReference type="FunFam" id="3.10.250.10:FF:000001">
    <property type="entry name" value="Lysyl oxidase 4 isoform X1"/>
    <property type="match status" value="1"/>
</dbReference>
<feature type="domain" description="Sushi" evidence="9">
    <location>
        <begin position="450"/>
        <end position="508"/>
    </location>
</feature>
<feature type="domain" description="SRCR" evidence="8">
    <location>
        <begin position="31"/>
        <end position="133"/>
    </location>
</feature>
<dbReference type="InterPro" id="IPR001190">
    <property type="entry name" value="SRCR"/>
</dbReference>
<dbReference type="PANTHER" id="PTHR48071">
    <property type="entry name" value="SRCR DOMAIN-CONTAINING PROTEIN"/>
    <property type="match status" value="1"/>
</dbReference>
<feature type="region of interest" description="Disordered" evidence="5">
    <location>
        <begin position="629"/>
        <end position="666"/>
    </location>
</feature>
<dbReference type="PRINTS" id="PR00258">
    <property type="entry name" value="SPERACTRCPTR"/>
</dbReference>
<dbReference type="InterPro" id="IPR036772">
    <property type="entry name" value="SRCR-like_dom_sf"/>
</dbReference>
<dbReference type="GO" id="GO:0016020">
    <property type="term" value="C:membrane"/>
    <property type="evidence" value="ECO:0007669"/>
    <property type="project" value="InterPro"/>
</dbReference>
<dbReference type="SMART" id="SM00032">
    <property type="entry name" value="CCP"/>
    <property type="match status" value="2"/>
</dbReference>
<evidence type="ECO:0000259" key="10">
    <source>
        <dbReference type="PROSITE" id="PS51212"/>
    </source>
</evidence>
<evidence type="ECO:0000256" key="2">
    <source>
        <dbReference type="ARBA" id="ARBA00023157"/>
    </source>
</evidence>
<dbReference type="PROSITE" id="PS50923">
    <property type="entry name" value="SUSHI"/>
    <property type="match status" value="2"/>
</dbReference>
<dbReference type="InterPro" id="IPR002889">
    <property type="entry name" value="WSC_carb-bd"/>
</dbReference>
<keyword evidence="6" id="KW-0812">Transmembrane</keyword>
<dbReference type="PROSITE" id="PS51212">
    <property type="entry name" value="WSC"/>
    <property type="match status" value="1"/>
</dbReference>
<evidence type="ECO:0000256" key="5">
    <source>
        <dbReference type="SAM" id="MobiDB-lite"/>
    </source>
</evidence>
<name>A0A913ZZX0_PATMI</name>
<dbReference type="Pfam" id="PF00530">
    <property type="entry name" value="SRCR"/>
    <property type="match status" value="1"/>
</dbReference>
<accession>A0A913ZZX0</accession>
<keyword evidence="6" id="KW-0472">Membrane</keyword>
<keyword evidence="6" id="KW-1133">Transmembrane helix</keyword>
<dbReference type="SMART" id="SM00321">
    <property type="entry name" value="WSC"/>
    <property type="match status" value="1"/>
</dbReference>
<dbReference type="Gene3D" id="3.10.250.10">
    <property type="entry name" value="SRCR-like domain"/>
    <property type="match status" value="1"/>
</dbReference>
<dbReference type="AlphaFoldDB" id="A0A913ZZX0"/>
<feature type="compositionally biased region" description="Low complexity" evidence="5">
    <location>
        <begin position="588"/>
        <end position="600"/>
    </location>
</feature>
<feature type="region of interest" description="Disordered" evidence="5">
    <location>
        <begin position="545"/>
        <end position="569"/>
    </location>
</feature>
<dbReference type="GeneID" id="119728725"/>
<dbReference type="Pfam" id="PF01822">
    <property type="entry name" value="WSC"/>
    <property type="match status" value="1"/>
</dbReference>
<dbReference type="Gene3D" id="2.10.70.10">
    <property type="entry name" value="Complement Module, domain 1"/>
    <property type="match status" value="2"/>
</dbReference>
<feature type="transmembrane region" description="Helical" evidence="6">
    <location>
        <begin position="515"/>
        <end position="540"/>
    </location>
</feature>
<dbReference type="OMA" id="GYQRDKE"/>
<sequence length="746" mass="78686">MTAHSGTYFLTLFLLMSTSPEVLSSPVEGDVRLEGADNTALQGRVEIYHDGAWLSVCDASWDTRKGDVVCRQLGFSGGAMSTDRSALFGQGRAGSWLTDVTCTGSEDSLLECTGLTYGVGTCSHVNDAGVRCAYPMYQGCYSSSATGPLTSFSTESDAIDIALCLDICRNGGHTFAGMAKGRRCSCGNSLSGGGRQGNSGCNMACAGDMDEICGGSATASIYRTENSYSDGVNGGYETSPNFPKPYTSGDSFDNTIAIPAAFNYAVVSFSYFKLATGDSVRLQAAGATVGTYGSSDAVRDTWISMSASTSFDVSFAVGGSSPGDTGFALLYRFGKLCFPADLPSNVPYGSYNSQAQRYYYGEEVDVTCQAGYQRDKEAFVCQLDGTWSQAPACLPIPTTLPPTAPSNSTQSTTVVPGTTASETPSGDSATTAPGPVVPPISTALTTTDAQPCTVPEVANGQVDSLNRVRVLEGDMITLTCDDSYVPENDYNATCLASGEFDVALSCTPTGALPPWLIAIIVVAAVLALIVVVLIILLMLVSNEPKRNTRPGQRRTQPRDGYSAHAQRESPVEDRLVAIAPSVQQNASAASSIISGSDDGGTVNQGAQTDADPALGDIGDPMVGDSDVYHPTRDYPGAGAGRRPPSLVPMRQAPMSPPPLSATSQLPRQRSMDFRPNQADFSMLENDEMLAVRALDNVVSDFERDQAAYYLGPSGPSPYGIDRGSRYGSRQVQFSQRSRLSSFWGLY</sequence>
<dbReference type="SUPFAM" id="SSF57535">
    <property type="entry name" value="Complement control module/SCR domain"/>
    <property type="match status" value="2"/>
</dbReference>
<dbReference type="SMART" id="SM00202">
    <property type="entry name" value="SR"/>
    <property type="match status" value="1"/>
</dbReference>
<evidence type="ECO:0000313" key="11">
    <source>
        <dbReference type="EnsemblMetazoa" id="XP_038056999.1"/>
    </source>
</evidence>
<dbReference type="InterPro" id="IPR000436">
    <property type="entry name" value="Sushi_SCR_CCP_dom"/>
</dbReference>
<organism evidence="11 12">
    <name type="scientific">Patiria miniata</name>
    <name type="common">Bat star</name>
    <name type="synonym">Asterina miniata</name>
    <dbReference type="NCBI Taxonomy" id="46514"/>
    <lineage>
        <taxon>Eukaryota</taxon>
        <taxon>Metazoa</taxon>
        <taxon>Echinodermata</taxon>
        <taxon>Eleutherozoa</taxon>
        <taxon>Asterozoa</taxon>
        <taxon>Asteroidea</taxon>
        <taxon>Valvatacea</taxon>
        <taxon>Valvatida</taxon>
        <taxon>Asterinidae</taxon>
        <taxon>Patiria</taxon>
    </lineage>
</organism>
<evidence type="ECO:0000256" key="1">
    <source>
        <dbReference type="ARBA" id="ARBA00022729"/>
    </source>
</evidence>
<dbReference type="SUPFAM" id="SSF56487">
    <property type="entry name" value="SRCR-like"/>
    <property type="match status" value="1"/>
</dbReference>
<feature type="disulfide bond" evidence="3">
    <location>
        <begin position="102"/>
        <end position="112"/>
    </location>
</feature>